<feature type="domain" description="BRCT" evidence="3">
    <location>
        <begin position="164"/>
        <end position="224"/>
    </location>
</feature>
<dbReference type="Pfam" id="PF00533">
    <property type="entry name" value="BRCT"/>
    <property type="match status" value="2"/>
</dbReference>
<dbReference type="EMBL" id="SCEB01215691">
    <property type="protein sequence ID" value="RXM28259.1"/>
    <property type="molecule type" value="Genomic_DNA"/>
</dbReference>
<dbReference type="InterPro" id="IPR035899">
    <property type="entry name" value="DBL_dom_sf"/>
</dbReference>
<dbReference type="Pfam" id="PF21243">
    <property type="entry name" value="ECT2_BRCT0"/>
    <property type="match status" value="1"/>
</dbReference>
<dbReference type="SMART" id="SM00325">
    <property type="entry name" value="RhoGEF"/>
    <property type="match status" value="1"/>
</dbReference>
<feature type="region of interest" description="Disordered" evidence="1">
    <location>
        <begin position="339"/>
        <end position="399"/>
    </location>
</feature>
<sequence>MADSSTLTLGTGRSLDLSAFDSRLAETSKEHLFLGSTAQDIEDGMPLVETRVVLVGEAGNNDQLLKALEAVTVMEVPFVRIKGGEPGSESGNTFIKTIVNMEIKVPCIKTCNVKEFGDGENTEFETIFILTDFGCPEYGYLYKKDNRILGPPVVLHCAAKEEVKLVNLAHHMGGTIRRDFSSKVTHLIANSTHGEKFRVAVSMGTPILKTEWIYKAWEKRNELNFCAAAEEFRLEYKVPPFQDCVLSFLGFSDEDKASMEDMTEMQGGRYLPVGDVRCTHMVVEENTIKELPFEPSKKLYVVKQEAGSPTLKKSVSLLSLNTPNSNRKRRRLQDTLAQLTRETDISPFPPHKRTSAEHSLSMGSLLDISNTPESGKATGETPRSIARPSKSSTPVPQKQSARWQVAKELYQTENNYVDILTTVLQLFKDPLEKEGQLGGPILAVEEIKTIFGSIPDIFDVHTRIKAELEELVLNWSEDKSVGDIILKYSKELVKAYPPFVNFFEMSKETIAKCEKQKPRFHAFLKINQAKPECGRQTLAELLIRPVQRLPSVALLLNGNLKLFSLNANLLSSHRSLVHRVETISLGDKPCDRGENVTLFLFNDCLEIARKRHKVISTFRSPHGGTRPQASLKHITLMPLSQIRKVLDLKETEDCHNAFALVVRPPTEQDNLLFSFQLTAEDTFKEDWLRMLCRHVANTICKADAENLIQRTDPDSLQVNTKDMDSSTLSRASRAIKKTSKKVTRAFSFTKTPKRVIQRAFLANSTPDSPTSDTGNYLGGRLASTSSLAVSVVTLSTILVLDQRTQGRLIGRCI</sequence>
<dbReference type="SUPFAM" id="SSF48065">
    <property type="entry name" value="DBL homology domain (DH-domain)"/>
    <property type="match status" value="1"/>
</dbReference>
<dbReference type="SMART" id="SM00292">
    <property type="entry name" value="BRCT"/>
    <property type="match status" value="2"/>
</dbReference>
<comment type="caution">
    <text evidence="4">The sequence shown here is derived from an EMBL/GenBank/DDBJ whole genome shotgun (WGS) entry which is preliminary data.</text>
</comment>
<dbReference type="InterPro" id="IPR026817">
    <property type="entry name" value="Ect2"/>
</dbReference>
<evidence type="ECO:0000259" key="3">
    <source>
        <dbReference type="PROSITE" id="PS50172"/>
    </source>
</evidence>
<dbReference type="GO" id="GO:0005096">
    <property type="term" value="F:GTPase activator activity"/>
    <property type="evidence" value="ECO:0007669"/>
    <property type="project" value="InterPro"/>
</dbReference>
<dbReference type="PROSITE" id="PS50010">
    <property type="entry name" value="DH_2"/>
    <property type="match status" value="1"/>
</dbReference>
<dbReference type="GO" id="GO:0005085">
    <property type="term" value="F:guanyl-nucleotide exchange factor activity"/>
    <property type="evidence" value="ECO:0007669"/>
    <property type="project" value="InterPro"/>
</dbReference>
<dbReference type="InterPro" id="IPR000219">
    <property type="entry name" value="DH_dom"/>
</dbReference>
<dbReference type="GO" id="GO:2000431">
    <property type="term" value="P:regulation of cytokinesis, actomyosin contractile ring assembly"/>
    <property type="evidence" value="ECO:0007669"/>
    <property type="project" value="InterPro"/>
</dbReference>
<dbReference type="GO" id="GO:0005634">
    <property type="term" value="C:nucleus"/>
    <property type="evidence" value="ECO:0007669"/>
    <property type="project" value="InterPro"/>
</dbReference>
<dbReference type="CDD" id="cd17733">
    <property type="entry name" value="BRCT_Ect2_rpt1"/>
    <property type="match status" value="1"/>
</dbReference>
<dbReference type="GO" id="GO:0005938">
    <property type="term" value="C:cell cortex"/>
    <property type="evidence" value="ECO:0007669"/>
    <property type="project" value="TreeGrafter"/>
</dbReference>
<dbReference type="PROSITE" id="PS50172">
    <property type="entry name" value="BRCT"/>
    <property type="match status" value="1"/>
</dbReference>
<reference evidence="4 5" key="1">
    <citation type="submission" date="2019-01" db="EMBL/GenBank/DDBJ databases">
        <title>Draft Genome and Complete Hox-Cluster Characterization of the Sterlet Sturgeon (Acipenser ruthenus).</title>
        <authorList>
            <person name="Wei Q."/>
        </authorList>
    </citation>
    <scope>NUCLEOTIDE SEQUENCE [LARGE SCALE GENOMIC DNA]</scope>
    <source>
        <strain evidence="4">WHYD16114868_AA</strain>
        <tissue evidence="4">Blood</tissue>
    </source>
</reference>
<dbReference type="InterPro" id="IPR049395">
    <property type="entry name" value="ECT2_PH"/>
</dbReference>
<dbReference type="CDD" id="cd17732">
    <property type="entry name" value="BRCT_Ect2_rpt2"/>
    <property type="match status" value="1"/>
</dbReference>
<feature type="compositionally biased region" description="Polar residues" evidence="1">
    <location>
        <begin position="357"/>
        <end position="373"/>
    </location>
</feature>
<evidence type="ECO:0000256" key="1">
    <source>
        <dbReference type="SAM" id="MobiDB-lite"/>
    </source>
</evidence>
<dbReference type="CDD" id="cd00160">
    <property type="entry name" value="RhoGEF"/>
    <property type="match status" value="1"/>
</dbReference>
<dbReference type="AlphaFoldDB" id="A0A444TZD9"/>
<keyword evidence="5" id="KW-1185">Reference proteome</keyword>
<dbReference type="Gene3D" id="2.30.29.30">
    <property type="entry name" value="Pleckstrin-homology domain (PH domain)/Phosphotyrosine-binding domain (PTB)"/>
    <property type="match status" value="1"/>
</dbReference>
<gene>
    <name evidence="4" type="ORF">EOD39_0610</name>
</gene>
<protein>
    <submittedName>
        <fullName evidence="4">Protein ECT2</fullName>
    </submittedName>
</protein>
<dbReference type="GO" id="GO:0000281">
    <property type="term" value="P:mitotic cytokinesis"/>
    <property type="evidence" value="ECO:0007669"/>
    <property type="project" value="TreeGrafter"/>
</dbReference>
<dbReference type="Proteomes" id="UP000289886">
    <property type="component" value="Unassembled WGS sequence"/>
</dbReference>
<dbReference type="InterPro" id="IPR001357">
    <property type="entry name" value="BRCT_dom"/>
</dbReference>
<evidence type="ECO:0000313" key="4">
    <source>
        <dbReference type="EMBL" id="RXM28259.1"/>
    </source>
</evidence>
<dbReference type="Pfam" id="PF00621">
    <property type="entry name" value="RhoGEF"/>
    <property type="match status" value="1"/>
</dbReference>
<organism evidence="4 5">
    <name type="scientific">Acipenser ruthenus</name>
    <name type="common">Sterlet sturgeon</name>
    <dbReference type="NCBI Taxonomy" id="7906"/>
    <lineage>
        <taxon>Eukaryota</taxon>
        <taxon>Metazoa</taxon>
        <taxon>Chordata</taxon>
        <taxon>Craniata</taxon>
        <taxon>Vertebrata</taxon>
        <taxon>Euteleostomi</taxon>
        <taxon>Actinopterygii</taxon>
        <taxon>Chondrostei</taxon>
        <taxon>Acipenseriformes</taxon>
        <taxon>Acipenseridae</taxon>
        <taxon>Acipenser</taxon>
    </lineage>
</organism>
<evidence type="ECO:0000313" key="5">
    <source>
        <dbReference type="Proteomes" id="UP000289886"/>
    </source>
</evidence>
<feature type="compositionally biased region" description="Polar residues" evidence="1">
    <location>
        <begin position="389"/>
        <end position="399"/>
    </location>
</feature>
<dbReference type="GO" id="GO:0007399">
    <property type="term" value="P:nervous system development"/>
    <property type="evidence" value="ECO:0007669"/>
    <property type="project" value="TreeGrafter"/>
</dbReference>
<accession>A0A444TZD9</accession>
<dbReference type="SUPFAM" id="SSF52113">
    <property type="entry name" value="BRCT domain"/>
    <property type="match status" value="2"/>
</dbReference>
<dbReference type="InterPro" id="IPR036420">
    <property type="entry name" value="BRCT_dom_sf"/>
</dbReference>
<dbReference type="InterPro" id="IPR011993">
    <property type="entry name" value="PH-like_dom_sf"/>
</dbReference>
<dbReference type="SUPFAM" id="SSF50729">
    <property type="entry name" value="PH domain-like"/>
    <property type="match status" value="1"/>
</dbReference>
<dbReference type="Pfam" id="PF21242">
    <property type="entry name" value="ECT2_PH"/>
    <property type="match status" value="1"/>
</dbReference>
<dbReference type="PANTHER" id="PTHR16777">
    <property type="entry name" value="PROTEIN ECT2"/>
    <property type="match status" value="1"/>
</dbReference>
<dbReference type="Gene3D" id="3.40.50.10190">
    <property type="entry name" value="BRCT domain"/>
    <property type="match status" value="3"/>
</dbReference>
<dbReference type="CDD" id="cd01229">
    <property type="entry name" value="PH_Ect2"/>
    <property type="match status" value="1"/>
</dbReference>
<feature type="domain" description="DH" evidence="2">
    <location>
        <begin position="401"/>
        <end position="561"/>
    </location>
</feature>
<dbReference type="PANTHER" id="PTHR16777:SF2">
    <property type="entry name" value="PROTEIN ECT2"/>
    <property type="match status" value="1"/>
</dbReference>
<dbReference type="FunFam" id="2.30.29.30:FF:000162">
    <property type="entry name" value="protein ECT2 isoform X2"/>
    <property type="match status" value="1"/>
</dbReference>
<proteinExistence type="predicted"/>
<evidence type="ECO:0000259" key="2">
    <source>
        <dbReference type="PROSITE" id="PS50010"/>
    </source>
</evidence>
<dbReference type="FunFam" id="1.20.900.10:FF:000081">
    <property type="entry name" value="Protein ECT2"/>
    <property type="match status" value="1"/>
</dbReference>
<dbReference type="Gene3D" id="1.20.900.10">
    <property type="entry name" value="Dbl homology (DH) domain"/>
    <property type="match status" value="1"/>
</dbReference>
<name>A0A444TZD9_ACIRT</name>
<dbReference type="InterPro" id="IPR049396">
    <property type="entry name" value="ECT2_BRCT0"/>
</dbReference>